<dbReference type="OrthoDB" id="10556842at2759"/>
<protein>
    <submittedName>
        <fullName evidence="1">Uncharacterized protein</fullName>
    </submittedName>
</protein>
<proteinExistence type="predicted"/>
<reference evidence="2" key="2">
    <citation type="submission" date="2024-04" db="EMBL/GenBank/DDBJ databases">
        <authorList>
            <person name="Chen Y."/>
            <person name="Shah S."/>
            <person name="Dougan E. K."/>
            <person name="Thang M."/>
            <person name="Chan C."/>
        </authorList>
    </citation>
    <scope>NUCLEOTIDE SEQUENCE [LARGE SCALE GENOMIC DNA]</scope>
</reference>
<organism evidence="1">
    <name type="scientific">Cladocopium goreaui</name>
    <dbReference type="NCBI Taxonomy" id="2562237"/>
    <lineage>
        <taxon>Eukaryota</taxon>
        <taxon>Sar</taxon>
        <taxon>Alveolata</taxon>
        <taxon>Dinophyceae</taxon>
        <taxon>Suessiales</taxon>
        <taxon>Symbiodiniaceae</taxon>
        <taxon>Cladocopium</taxon>
    </lineage>
</organism>
<reference evidence="1" key="1">
    <citation type="submission" date="2022-10" db="EMBL/GenBank/DDBJ databases">
        <authorList>
            <person name="Chen Y."/>
            <person name="Dougan E. K."/>
            <person name="Chan C."/>
            <person name="Rhodes N."/>
            <person name="Thang M."/>
        </authorList>
    </citation>
    <scope>NUCLEOTIDE SEQUENCE</scope>
</reference>
<dbReference type="Proteomes" id="UP001152797">
    <property type="component" value="Unassembled WGS sequence"/>
</dbReference>
<sequence length="292" mass="32533">MPTAKFGSSAIAPRPSSNEEKEAGRALCGQLLWPPATPSLPSLLQGSTHIPAPLAAALRRREPKVLVFRCFLLLLRAKDSSANAYTDVLLRLRSFGFVVRDTALLKDEIANTSRLLVLMQPPGPLSLVQLVEVVRELDSLEVSVRLQPHLPIHRFQDDEETRQLCIRHWCQNQLDCYRFFPHFFQAHTRLLIFPTTTTDEVEKLCHHLLLHGFAVLGVAHPVNEKTPKADAAVVVRGIGIIPVWIPINQVAALKRASISMANTFALFRIFDNEASMILSHAKHDSGSQLGRV</sequence>
<dbReference type="EMBL" id="CAMXCT010000558">
    <property type="protein sequence ID" value="CAI3980455.1"/>
    <property type="molecule type" value="Genomic_DNA"/>
</dbReference>
<dbReference type="EMBL" id="CAMXCT030000558">
    <property type="protein sequence ID" value="CAL4767767.1"/>
    <property type="molecule type" value="Genomic_DNA"/>
</dbReference>
<comment type="caution">
    <text evidence="1">The sequence shown here is derived from an EMBL/GenBank/DDBJ whole genome shotgun (WGS) entry which is preliminary data.</text>
</comment>
<evidence type="ECO:0000313" key="3">
    <source>
        <dbReference type="Proteomes" id="UP001152797"/>
    </source>
</evidence>
<gene>
    <name evidence="1" type="ORF">C1SCF055_LOCUS8323</name>
</gene>
<keyword evidence="3" id="KW-1185">Reference proteome</keyword>
<dbReference type="EMBL" id="CAMXCT020000558">
    <property type="protein sequence ID" value="CAL1133830.1"/>
    <property type="molecule type" value="Genomic_DNA"/>
</dbReference>
<name>A0A9P1BXP2_9DINO</name>
<evidence type="ECO:0000313" key="2">
    <source>
        <dbReference type="EMBL" id="CAL1133830.1"/>
    </source>
</evidence>
<dbReference type="AlphaFoldDB" id="A0A9P1BXP2"/>
<evidence type="ECO:0000313" key="1">
    <source>
        <dbReference type="EMBL" id="CAI3980455.1"/>
    </source>
</evidence>
<accession>A0A9P1BXP2</accession>